<gene>
    <name evidence="1" type="ORF">QLQ12_40650</name>
</gene>
<accession>A0ABT6WZ88</accession>
<dbReference type="EMBL" id="JASCTH010000038">
    <property type="protein sequence ID" value="MDI6104915.1"/>
    <property type="molecule type" value="Genomic_DNA"/>
</dbReference>
<keyword evidence="2" id="KW-1185">Reference proteome</keyword>
<proteinExistence type="predicted"/>
<evidence type="ECO:0000313" key="2">
    <source>
        <dbReference type="Proteomes" id="UP001241758"/>
    </source>
</evidence>
<evidence type="ECO:0008006" key="3">
    <source>
        <dbReference type="Google" id="ProtNLM"/>
    </source>
</evidence>
<dbReference type="RefSeq" id="WP_282766345.1">
    <property type="nucleotide sequence ID" value="NZ_JASCTH010000038.1"/>
</dbReference>
<protein>
    <recommendedName>
        <fullName evidence="3">Lipoprotein</fullName>
    </recommendedName>
</protein>
<organism evidence="1 2">
    <name type="scientific">Actinoplanes sandaracinus</name>
    <dbReference type="NCBI Taxonomy" id="3045177"/>
    <lineage>
        <taxon>Bacteria</taxon>
        <taxon>Bacillati</taxon>
        <taxon>Actinomycetota</taxon>
        <taxon>Actinomycetes</taxon>
        <taxon>Micromonosporales</taxon>
        <taxon>Micromonosporaceae</taxon>
        <taxon>Actinoplanes</taxon>
    </lineage>
</organism>
<sequence length="154" mass="15467">MTVPRQAAPRGTAPHRRRAAVTVAMVAALAGLASGCDGIEIEVPAGSLPVPVSIAPAPSASVGRPEYVCTAVYKVLTDGIVRLAGGGAEEMRRVLADMATQVTAAGATAIDPAQRKAADSIAATLSEGAGQPDPKAFVDGEFATIGQRLDGTCT</sequence>
<name>A0ABT6WZ88_9ACTN</name>
<dbReference type="Proteomes" id="UP001241758">
    <property type="component" value="Unassembled WGS sequence"/>
</dbReference>
<evidence type="ECO:0000313" key="1">
    <source>
        <dbReference type="EMBL" id="MDI6104915.1"/>
    </source>
</evidence>
<reference evidence="1 2" key="1">
    <citation type="submission" date="2023-05" db="EMBL/GenBank/DDBJ databases">
        <title>Actinoplanes sp. NEAU-A12 genome sequencing.</title>
        <authorList>
            <person name="Wang Z.-S."/>
        </authorList>
    </citation>
    <scope>NUCLEOTIDE SEQUENCE [LARGE SCALE GENOMIC DNA]</scope>
    <source>
        <strain evidence="1 2">NEAU-A12</strain>
    </source>
</reference>
<comment type="caution">
    <text evidence="1">The sequence shown here is derived from an EMBL/GenBank/DDBJ whole genome shotgun (WGS) entry which is preliminary data.</text>
</comment>